<name>A0A0K0EV62_STRVS</name>
<dbReference type="GO" id="GO:0044774">
    <property type="term" value="P:mitotic DNA integrity checkpoint signaling"/>
    <property type="evidence" value="ECO:0007669"/>
    <property type="project" value="TreeGrafter"/>
</dbReference>
<dbReference type="GO" id="GO:0044547">
    <property type="term" value="F:DNA topoisomerase binding"/>
    <property type="evidence" value="ECO:0007669"/>
    <property type="project" value="TreeGrafter"/>
</dbReference>
<organism evidence="1 2">
    <name type="scientific">Strongyloides venezuelensis</name>
    <name type="common">Threadworm</name>
    <dbReference type="NCBI Taxonomy" id="75913"/>
    <lineage>
        <taxon>Eukaryota</taxon>
        <taxon>Metazoa</taxon>
        <taxon>Ecdysozoa</taxon>
        <taxon>Nematoda</taxon>
        <taxon>Chromadorea</taxon>
        <taxon>Rhabditida</taxon>
        <taxon>Tylenchina</taxon>
        <taxon>Panagrolaimomorpha</taxon>
        <taxon>Strongyloidoidea</taxon>
        <taxon>Strongyloididae</taxon>
        <taxon>Strongyloides</taxon>
    </lineage>
</organism>
<dbReference type="GO" id="GO:0000014">
    <property type="term" value="F:single-stranded DNA endodeoxyribonuclease activity"/>
    <property type="evidence" value="ECO:0007669"/>
    <property type="project" value="TreeGrafter"/>
</dbReference>
<dbReference type="Gene3D" id="3.30.420.10">
    <property type="entry name" value="Ribonuclease H-like superfamily/Ribonuclease H"/>
    <property type="match status" value="1"/>
</dbReference>
<dbReference type="AlphaFoldDB" id="A0A0K0EV62"/>
<dbReference type="GO" id="GO:0003697">
    <property type="term" value="F:single-stranded DNA binding"/>
    <property type="evidence" value="ECO:0007669"/>
    <property type="project" value="TreeGrafter"/>
</dbReference>
<dbReference type="GO" id="GO:0046975">
    <property type="term" value="F:histone H3K36 methyltransferase activity"/>
    <property type="evidence" value="ECO:0007669"/>
    <property type="project" value="TreeGrafter"/>
</dbReference>
<dbReference type="GO" id="GO:0031297">
    <property type="term" value="P:replication fork processing"/>
    <property type="evidence" value="ECO:0007669"/>
    <property type="project" value="TreeGrafter"/>
</dbReference>
<dbReference type="InterPro" id="IPR052709">
    <property type="entry name" value="Transposase-MT_Hybrid"/>
</dbReference>
<dbReference type="STRING" id="75913.A0A0K0EV62"/>
<dbReference type="InterPro" id="IPR036397">
    <property type="entry name" value="RNaseH_sf"/>
</dbReference>
<dbReference type="GO" id="GO:0000729">
    <property type="term" value="P:DNA double-strand break processing"/>
    <property type="evidence" value="ECO:0007669"/>
    <property type="project" value="TreeGrafter"/>
</dbReference>
<dbReference type="GO" id="GO:0042800">
    <property type="term" value="F:histone H3K4 methyltransferase activity"/>
    <property type="evidence" value="ECO:0007669"/>
    <property type="project" value="TreeGrafter"/>
</dbReference>
<accession>A0A0K0EV62</accession>
<dbReference type="WBParaSite" id="SVE_0041100.1">
    <property type="protein sequence ID" value="SVE_0041100.1"/>
    <property type="gene ID" value="SVE_0041100"/>
</dbReference>
<dbReference type="GO" id="GO:0005634">
    <property type="term" value="C:nucleus"/>
    <property type="evidence" value="ECO:0007669"/>
    <property type="project" value="TreeGrafter"/>
</dbReference>
<dbReference type="GO" id="GO:0006303">
    <property type="term" value="P:double-strand break repair via nonhomologous end joining"/>
    <property type="evidence" value="ECO:0007669"/>
    <property type="project" value="TreeGrafter"/>
</dbReference>
<dbReference type="Proteomes" id="UP000035680">
    <property type="component" value="Unassembled WGS sequence"/>
</dbReference>
<protein>
    <submittedName>
        <fullName evidence="2">Uncharacterized protein</fullName>
    </submittedName>
</protein>
<reference evidence="2" key="2">
    <citation type="submission" date="2015-08" db="UniProtKB">
        <authorList>
            <consortium name="WormBaseParasite"/>
        </authorList>
    </citation>
    <scope>IDENTIFICATION</scope>
</reference>
<evidence type="ECO:0000313" key="1">
    <source>
        <dbReference type="Proteomes" id="UP000035680"/>
    </source>
</evidence>
<reference evidence="1" key="1">
    <citation type="submission" date="2014-07" db="EMBL/GenBank/DDBJ databases">
        <authorList>
            <person name="Martin A.A"/>
            <person name="De Silva N."/>
        </authorList>
    </citation>
    <scope>NUCLEOTIDE SEQUENCE</scope>
</reference>
<dbReference type="PANTHER" id="PTHR46060">
    <property type="entry name" value="MARINER MOS1 TRANSPOSASE-LIKE PROTEIN"/>
    <property type="match status" value="1"/>
</dbReference>
<dbReference type="GO" id="GO:0015074">
    <property type="term" value="P:DNA integration"/>
    <property type="evidence" value="ECO:0007669"/>
    <property type="project" value="TreeGrafter"/>
</dbReference>
<dbReference type="GO" id="GO:0035861">
    <property type="term" value="C:site of double-strand break"/>
    <property type="evidence" value="ECO:0007669"/>
    <property type="project" value="TreeGrafter"/>
</dbReference>
<keyword evidence="1" id="KW-1185">Reference proteome</keyword>
<evidence type="ECO:0000313" key="2">
    <source>
        <dbReference type="WBParaSite" id="SVE_0041100.1"/>
    </source>
</evidence>
<dbReference type="GO" id="GO:0000793">
    <property type="term" value="C:condensed chromosome"/>
    <property type="evidence" value="ECO:0007669"/>
    <property type="project" value="TreeGrafter"/>
</dbReference>
<dbReference type="PANTHER" id="PTHR46060:SF2">
    <property type="entry name" value="HISTONE-LYSINE N-METHYLTRANSFERASE SETMAR"/>
    <property type="match status" value="1"/>
</dbReference>
<sequence>MGRYEVCSCLVLRNNNDPFLERIIICDEKLITFNNLITPESYCQQLEKMNQKLSRKRPPIINSKGPILLYDNTKRYEILSHSVYSPELVPIDFYFFNHLDNLLSENILRKDGELKIATEAFIESRNQEIFANGINLNLVGDNMYILIVLISNKNVKF</sequence>
<dbReference type="GO" id="GO:0003690">
    <property type="term" value="F:double-stranded DNA binding"/>
    <property type="evidence" value="ECO:0007669"/>
    <property type="project" value="TreeGrafter"/>
</dbReference>
<proteinExistence type="predicted"/>